<accession>A0ABX0SDV9</accession>
<dbReference type="SUPFAM" id="SSF56784">
    <property type="entry name" value="HAD-like"/>
    <property type="match status" value="1"/>
</dbReference>
<evidence type="ECO:0000313" key="1">
    <source>
        <dbReference type="EMBL" id="NIH56569.1"/>
    </source>
</evidence>
<keyword evidence="2" id="KW-1185">Reference proteome</keyword>
<dbReference type="EMBL" id="JAAMOZ010000001">
    <property type="protein sequence ID" value="NIH56569.1"/>
    <property type="molecule type" value="Genomic_DNA"/>
</dbReference>
<dbReference type="InterPro" id="IPR023214">
    <property type="entry name" value="HAD_sf"/>
</dbReference>
<gene>
    <name evidence="1" type="ORF">FB473_001214</name>
</gene>
<dbReference type="InterPro" id="IPR051806">
    <property type="entry name" value="HAD-like_SPP"/>
</dbReference>
<dbReference type="SFLD" id="SFLDS00003">
    <property type="entry name" value="Haloacid_Dehalogenase"/>
    <property type="match status" value="1"/>
</dbReference>
<dbReference type="CDD" id="cd07505">
    <property type="entry name" value="HAD_BPGM-like"/>
    <property type="match status" value="1"/>
</dbReference>
<dbReference type="InterPro" id="IPR023198">
    <property type="entry name" value="PGP-like_dom2"/>
</dbReference>
<evidence type="ECO:0000313" key="2">
    <source>
        <dbReference type="Proteomes" id="UP000749311"/>
    </source>
</evidence>
<proteinExistence type="predicted"/>
<dbReference type="Pfam" id="PF13419">
    <property type="entry name" value="HAD_2"/>
    <property type="match status" value="1"/>
</dbReference>
<dbReference type="PANTHER" id="PTHR43481">
    <property type="entry name" value="FRUCTOSE-1-PHOSPHATE PHOSPHATASE"/>
    <property type="match status" value="1"/>
</dbReference>
<comment type="caution">
    <text evidence="1">The sequence shown here is derived from an EMBL/GenBank/DDBJ whole genome shotgun (WGS) entry which is preliminary data.</text>
</comment>
<dbReference type="PRINTS" id="PR00413">
    <property type="entry name" value="HADHALOGNASE"/>
</dbReference>
<dbReference type="InterPro" id="IPR041492">
    <property type="entry name" value="HAD_2"/>
</dbReference>
<dbReference type="InterPro" id="IPR036412">
    <property type="entry name" value="HAD-like_sf"/>
</dbReference>
<sequence length="238" mass="24900">MATPNRLIANRPSAVLWDYDGTLIDTEPAWIQAEIDIMAARGARWTYEQGTEYCGTPWDVSSAALIAAARDQGRDLEMTEWEVYEAMASRVAAYIADNDLPWLPGARELLEGLASRGTPMAIVSASPIGVLQAGISRMPTGAFGAVVTGQEVTKGKPDPEGYLTAATRLGVLASECVVVEDSAFGTQAGRAAGAVVIAVPIMTELADTAGMIVLPSLAGVGPAELDGLFTGAREVVCD</sequence>
<dbReference type="InterPro" id="IPR006439">
    <property type="entry name" value="HAD-SF_hydro_IA"/>
</dbReference>
<organism evidence="1 2">
    <name type="scientific">Brooklawnia cerclae</name>
    <dbReference type="NCBI Taxonomy" id="349934"/>
    <lineage>
        <taxon>Bacteria</taxon>
        <taxon>Bacillati</taxon>
        <taxon>Actinomycetota</taxon>
        <taxon>Actinomycetes</taxon>
        <taxon>Propionibacteriales</taxon>
        <taxon>Propionibacteriaceae</taxon>
        <taxon>Brooklawnia</taxon>
    </lineage>
</organism>
<name>A0ABX0SDV9_9ACTN</name>
<reference evidence="1 2" key="1">
    <citation type="submission" date="2020-02" db="EMBL/GenBank/DDBJ databases">
        <title>Sequencing the genomes of 1000 actinobacteria strains.</title>
        <authorList>
            <person name="Klenk H.-P."/>
        </authorList>
    </citation>
    <scope>NUCLEOTIDE SEQUENCE [LARGE SCALE GENOMIC DNA]</scope>
    <source>
        <strain evidence="1 2">DSM 19609</strain>
    </source>
</reference>
<dbReference type="GO" id="GO:0016787">
    <property type="term" value="F:hydrolase activity"/>
    <property type="evidence" value="ECO:0007669"/>
    <property type="project" value="UniProtKB-KW"/>
</dbReference>
<dbReference type="Gene3D" id="1.10.150.240">
    <property type="entry name" value="Putative phosphatase, domain 2"/>
    <property type="match status" value="1"/>
</dbReference>
<dbReference type="RefSeq" id="WP_208390456.1">
    <property type="nucleotide sequence ID" value="NZ_BAAAOO010000015.1"/>
</dbReference>
<protein>
    <submittedName>
        <fullName evidence="1">HAD superfamily hydrolase (TIGR01509 family)</fullName>
    </submittedName>
</protein>
<dbReference type="Gene3D" id="3.40.50.1000">
    <property type="entry name" value="HAD superfamily/HAD-like"/>
    <property type="match status" value="1"/>
</dbReference>
<keyword evidence="1" id="KW-0378">Hydrolase</keyword>
<dbReference type="SFLD" id="SFLDG01129">
    <property type="entry name" value="C1.5:_HAD__Beta-PGM__Phosphata"/>
    <property type="match status" value="1"/>
</dbReference>
<dbReference type="NCBIfam" id="TIGR01509">
    <property type="entry name" value="HAD-SF-IA-v3"/>
    <property type="match status" value="1"/>
</dbReference>
<dbReference type="Proteomes" id="UP000749311">
    <property type="component" value="Unassembled WGS sequence"/>
</dbReference>
<dbReference type="PANTHER" id="PTHR43481:SF4">
    <property type="entry name" value="GLYCEROL-1-PHOSPHATE PHOSPHOHYDROLASE 1-RELATED"/>
    <property type="match status" value="1"/>
</dbReference>